<gene>
    <name evidence="2" type="ORF">ATCC9714_10531</name>
    <name evidence="4" type="ORF">R28058_07141</name>
    <name evidence="3" type="ORF">UMC4404_06931</name>
</gene>
<evidence type="ECO:0000313" key="2">
    <source>
        <dbReference type="EMBL" id="CEJ73165.1"/>
    </source>
</evidence>
<dbReference type="EMBL" id="CEKZ01000003">
    <property type="protein sequence ID" value="CEQ02981.1"/>
    <property type="molecule type" value="Genomic_DNA"/>
</dbReference>
<keyword evidence="5" id="KW-1185">Reference proteome</keyword>
<dbReference type="OrthoDB" id="1753205at2"/>
<dbReference type="EMBL" id="CDNY01000003">
    <property type="protein sequence ID" value="CEO32713.1"/>
    <property type="molecule type" value="Genomic_DNA"/>
</dbReference>
<name>A0A0A1SFW3_PARSO</name>
<dbReference type="AlphaFoldDB" id="A0A0A1SFW3"/>
<dbReference type="GeneID" id="97536917"/>
<evidence type="ECO:0000313" key="6">
    <source>
        <dbReference type="Proteomes" id="UP000049127"/>
    </source>
</evidence>
<dbReference type="Proteomes" id="UP000049685">
    <property type="component" value="Unassembled WGS sequence"/>
</dbReference>
<evidence type="ECO:0000259" key="1">
    <source>
        <dbReference type="Pfam" id="PF07872"/>
    </source>
</evidence>
<dbReference type="RefSeq" id="WP_021123657.1">
    <property type="nucleotide sequence ID" value="NZ_CABJBQ010000044.1"/>
</dbReference>
<dbReference type="Pfam" id="PF07872">
    <property type="entry name" value="DUF1659"/>
    <property type="match status" value="1"/>
</dbReference>
<dbReference type="InterPro" id="IPR012454">
    <property type="entry name" value="DUF1659"/>
</dbReference>
<evidence type="ECO:0000313" key="5">
    <source>
        <dbReference type="Proteomes" id="UP000032811"/>
    </source>
</evidence>
<dbReference type="EMBL" id="LN679998">
    <property type="protein sequence ID" value="CEJ73165.1"/>
    <property type="molecule type" value="Genomic_DNA"/>
</dbReference>
<evidence type="ECO:0000313" key="3">
    <source>
        <dbReference type="EMBL" id="CEO32713.1"/>
    </source>
</evidence>
<feature type="domain" description="DUF1659" evidence="1">
    <location>
        <begin position="2"/>
        <end position="71"/>
    </location>
</feature>
<reference evidence="2 5" key="1">
    <citation type="submission" date="2014-11" db="EMBL/GenBank/DDBJ databases">
        <authorList>
            <person name="Aslett M.A."/>
            <person name="De Silva N."/>
        </authorList>
    </citation>
    <scope>NUCLEOTIDE SEQUENCE [LARGE SCALE GENOMIC DNA]</scope>
    <source>
        <strain evidence="2 5">ATCC9714</strain>
        <strain evidence="3">UMC4404</strain>
    </source>
</reference>
<dbReference type="KEGG" id="psor:RSJ16_06195"/>
<dbReference type="Proteomes" id="UP000032811">
    <property type="component" value="Chromosome 1"/>
</dbReference>
<accession>A0A0A1SFW3</accession>
<evidence type="ECO:0000313" key="7">
    <source>
        <dbReference type="Proteomes" id="UP000049685"/>
    </source>
</evidence>
<sequence>MAVSETKNPSALKIKLDCGLNDNGRTIVKSKTYSNLKPDAQAQDTLDVARAIISLQVHDELEINKQDNTILN</sequence>
<protein>
    <submittedName>
        <fullName evidence="4">Protein of uncharacterized function (DUF1659)</fullName>
    </submittedName>
</protein>
<proteinExistence type="predicted"/>
<organism evidence="4 6">
    <name type="scientific">Paraclostridium sordellii</name>
    <name type="common">Clostridium sordellii</name>
    <dbReference type="NCBI Taxonomy" id="1505"/>
    <lineage>
        <taxon>Bacteria</taxon>
        <taxon>Bacillati</taxon>
        <taxon>Bacillota</taxon>
        <taxon>Clostridia</taxon>
        <taxon>Peptostreptococcales</taxon>
        <taxon>Peptostreptococcaceae</taxon>
        <taxon>Paraclostridium</taxon>
    </lineage>
</organism>
<evidence type="ECO:0000313" key="4">
    <source>
        <dbReference type="EMBL" id="CEQ02981.1"/>
    </source>
</evidence>
<dbReference type="Proteomes" id="UP000049127">
    <property type="component" value="Unassembled WGS sequence"/>
</dbReference>
<reference evidence="6 7" key="2">
    <citation type="submission" date="2015-01" db="EMBL/GenBank/DDBJ databases">
        <authorList>
            <person name="Aslett A.Martin."/>
            <person name="De Silva Nishadi"/>
        </authorList>
    </citation>
    <scope>NUCLEOTIDE SEQUENCE [LARGE SCALE GENOMIC DNA]</scope>
    <source>
        <strain evidence="4 6">R28058</strain>
        <strain evidence="7">UMC4404</strain>
    </source>
</reference>